<reference evidence="1" key="1">
    <citation type="submission" date="2006-09" db="EMBL/GenBank/DDBJ databases">
        <title>Complete sequence of Rhodopseudomonas palustris BisA53.</title>
        <authorList>
            <consortium name="US DOE Joint Genome Institute"/>
            <person name="Copeland A."/>
            <person name="Lucas S."/>
            <person name="Lapidus A."/>
            <person name="Barry K."/>
            <person name="Detter J.C."/>
            <person name="Glavina del Rio T."/>
            <person name="Hammon N."/>
            <person name="Israni S."/>
            <person name="Dalin E."/>
            <person name="Tice H."/>
            <person name="Pitluck S."/>
            <person name="Chain P."/>
            <person name="Malfatti S."/>
            <person name="Shin M."/>
            <person name="Vergez L."/>
            <person name="Schmutz J."/>
            <person name="Larimer F."/>
            <person name="Land M."/>
            <person name="Hauser L."/>
            <person name="Pelletier D.A."/>
            <person name="Kyrpides N."/>
            <person name="Kim E."/>
            <person name="Harwood C.S."/>
            <person name="Oda Y."/>
            <person name="Richardson P."/>
        </authorList>
    </citation>
    <scope>NUCLEOTIDE SEQUENCE [LARGE SCALE GENOMIC DNA]</scope>
    <source>
        <strain evidence="1">BisA53</strain>
    </source>
</reference>
<accession>Q07KZ0</accession>
<name>Q07KZ0_RHOP5</name>
<dbReference type="KEGG" id="rpe:RPE_3464"/>
<dbReference type="STRING" id="316055.RPE_3464"/>
<protein>
    <submittedName>
        <fullName evidence="1">Uncharacterized protein</fullName>
    </submittedName>
</protein>
<sequence>MSIAMVMPEGKKRMRTLWARLCGAPVPIASSPMPRDEAVVEGLSARPDCDAETAASAGVLLQFPVRGEALLVRLAEALRRRIADRCPQQDPLWLTLLRCPGSLLVIDAAASVAFDADRSAFHVAIEVAPQTTITLDTTDFDMVVNFVAHYVAERLADPAVLEAAS</sequence>
<organism evidence="1">
    <name type="scientific">Rhodopseudomonas palustris (strain BisA53)</name>
    <dbReference type="NCBI Taxonomy" id="316055"/>
    <lineage>
        <taxon>Bacteria</taxon>
        <taxon>Pseudomonadati</taxon>
        <taxon>Pseudomonadota</taxon>
        <taxon>Alphaproteobacteria</taxon>
        <taxon>Hyphomicrobiales</taxon>
        <taxon>Nitrobacteraceae</taxon>
        <taxon>Rhodopseudomonas</taxon>
    </lineage>
</organism>
<gene>
    <name evidence="1" type="ordered locus">RPE_3464</name>
</gene>
<dbReference type="HOGENOM" id="CLU_1577303_0_0_5"/>
<evidence type="ECO:0000313" key="1">
    <source>
        <dbReference type="EMBL" id="ABJ07394.1"/>
    </source>
</evidence>
<dbReference type="EMBL" id="CP000463">
    <property type="protein sequence ID" value="ABJ07394.1"/>
    <property type="molecule type" value="Genomic_DNA"/>
</dbReference>
<proteinExistence type="predicted"/>
<dbReference type="AlphaFoldDB" id="Q07KZ0"/>
<dbReference type="eggNOG" id="ENOG50300YK">
    <property type="taxonomic scope" value="Bacteria"/>
</dbReference>